<reference evidence="2 3" key="1">
    <citation type="submission" date="2009-11" db="EMBL/GenBank/DDBJ databases">
        <title>Annotation of Allomyces macrogynus ATCC 38327.</title>
        <authorList>
            <consortium name="The Broad Institute Genome Sequencing Platform"/>
            <person name="Russ C."/>
            <person name="Cuomo C."/>
            <person name="Burger G."/>
            <person name="Gray M.W."/>
            <person name="Holland P.W.H."/>
            <person name="King N."/>
            <person name="Lang F.B.F."/>
            <person name="Roger A.J."/>
            <person name="Ruiz-Trillo I."/>
            <person name="Young S.K."/>
            <person name="Zeng Q."/>
            <person name="Gargeya S."/>
            <person name="Fitzgerald M."/>
            <person name="Haas B."/>
            <person name="Abouelleil A."/>
            <person name="Alvarado L."/>
            <person name="Arachchi H.M."/>
            <person name="Berlin A."/>
            <person name="Chapman S.B."/>
            <person name="Gearin G."/>
            <person name="Goldberg J."/>
            <person name="Griggs A."/>
            <person name="Gujja S."/>
            <person name="Hansen M."/>
            <person name="Heiman D."/>
            <person name="Howarth C."/>
            <person name="Larimer J."/>
            <person name="Lui A."/>
            <person name="MacDonald P.J.P."/>
            <person name="McCowen C."/>
            <person name="Montmayeur A."/>
            <person name="Murphy C."/>
            <person name="Neiman D."/>
            <person name="Pearson M."/>
            <person name="Priest M."/>
            <person name="Roberts A."/>
            <person name="Saif S."/>
            <person name="Shea T."/>
            <person name="Sisk P."/>
            <person name="Stolte C."/>
            <person name="Sykes S."/>
            <person name="Wortman J."/>
            <person name="Nusbaum C."/>
            <person name="Birren B."/>
        </authorList>
    </citation>
    <scope>NUCLEOTIDE SEQUENCE [LARGE SCALE GENOMIC DNA]</scope>
    <source>
        <strain evidence="2 3">ATCC 38327</strain>
    </source>
</reference>
<feature type="region of interest" description="Disordered" evidence="1">
    <location>
        <begin position="91"/>
        <end position="114"/>
    </location>
</feature>
<dbReference type="VEuPathDB" id="FungiDB:AMAG_18993"/>
<dbReference type="AlphaFoldDB" id="A0A0L0SLT2"/>
<accession>A0A0L0SLT2</accession>
<evidence type="ECO:0000313" key="3">
    <source>
        <dbReference type="Proteomes" id="UP000054350"/>
    </source>
</evidence>
<proteinExistence type="predicted"/>
<dbReference type="EMBL" id="GG745342">
    <property type="protein sequence ID" value="KNE63350.1"/>
    <property type="molecule type" value="Genomic_DNA"/>
</dbReference>
<keyword evidence="3" id="KW-1185">Reference proteome</keyword>
<protein>
    <submittedName>
        <fullName evidence="2">Uncharacterized protein</fullName>
    </submittedName>
</protein>
<dbReference type="Proteomes" id="UP000054350">
    <property type="component" value="Unassembled WGS sequence"/>
</dbReference>
<evidence type="ECO:0000313" key="2">
    <source>
        <dbReference type="EMBL" id="KNE63350.1"/>
    </source>
</evidence>
<organism evidence="2 3">
    <name type="scientific">Allomyces macrogynus (strain ATCC 38327)</name>
    <name type="common">Allomyces javanicus var. macrogynus</name>
    <dbReference type="NCBI Taxonomy" id="578462"/>
    <lineage>
        <taxon>Eukaryota</taxon>
        <taxon>Fungi</taxon>
        <taxon>Fungi incertae sedis</taxon>
        <taxon>Blastocladiomycota</taxon>
        <taxon>Blastocladiomycetes</taxon>
        <taxon>Blastocladiales</taxon>
        <taxon>Blastocladiaceae</taxon>
        <taxon>Allomyces</taxon>
    </lineage>
</organism>
<evidence type="ECO:0000256" key="1">
    <source>
        <dbReference type="SAM" id="MobiDB-lite"/>
    </source>
</evidence>
<gene>
    <name evidence="2" type="ORF">AMAG_18993</name>
</gene>
<feature type="region of interest" description="Disordered" evidence="1">
    <location>
        <begin position="1"/>
        <end position="34"/>
    </location>
</feature>
<sequence length="126" mass="13444">MAAPAATGSVHVQGRPIAPLQGGGEQDTLQRTDTMPSAKIAILVVEGASAGGDLALSTEGQRPSMDMCLLMLSGEDEYNKRVLTELPIDDGADMFIDRPGSDDEDEDDEPENARQIRARMFGIGRL</sequence>
<reference evidence="3" key="2">
    <citation type="submission" date="2009-11" db="EMBL/GenBank/DDBJ databases">
        <title>The Genome Sequence of Allomyces macrogynus strain ATCC 38327.</title>
        <authorList>
            <consortium name="The Broad Institute Genome Sequencing Platform"/>
            <person name="Russ C."/>
            <person name="Cuomo C."/>
            <person name="Shea T."/>
            <person name="Young S.K."/>
            <person name="Zeng Q."/>
            <person name="Koehrsen M."/>
            <person name="Haas B."/>
            <person name="Borodovsky M."/>
            <person name="Guigo R."/>
            <person name="Alvarado L."/>
            <person name="Berlin A."/>
            <person name="Borenstein D."/>
            <person name="Chen Z."/>
            <person name="Engels R."/>
            <person name="Freedman E."/>
            <person name="Gellesch M."/>
            <person name="Goldberg J."/>
            <person name="Griggs A."/>
            <person name="Gujja S."/>
            <person name="Heiman D."/>
            <person name="Hepburn T."/>
            <person name="Howarth C."/>
            <person name="Jen D."/>
            <person name="Larson L."/>
            <person name="Lewis B."/>
            <person name="Mehta T."/>
            <person name="Park D."/>
            <person name="Pearson M."/>
            <person name="Roberts A."/>
            <person name="Saif S."/>
            <person name="Shenoy N."/>
            <person name="Sisk P."/>
            <person name="Stolte C."/>
            <person name="Sykes S."/>
            <person name="Walk T."/>
            <person name="White J."/>
            <person name="Yandava C."/>
            <person name="Burger G."/>
            <person name="Gray M.W."/>
            <person name="Holland P.W.H."/>
            <person name="King N."/>
            <person name="Lang F.B.F."/>
            <person name="Roger A.J."/>
            <person name="Ruiz-Trillo I."/>
            <person name="Lander E."/>
            <person name="Nusbaum C."/>
        </authorList>
    </citation>
    <scope>NUCLEOTIDE SEQUENCE [LARGE SCALE GENOMIC DNA]</scope>
    <source>
        <strain evidence="3">ATCC 38327</strain>
    </source>
</reference>
<name>A0A0L0SLT2_ALLM3</name>